<dbReference type="EC" id="2.1.1.34" evidence="7"/>
<accession>A0A4Q1DCN9</accession>
<comment type="similarity">
    <text evidence="7">Belongs to the class IV-like SAM-binding methyltransferase superfamily. RNA methyltransferase TrmH family.</text>
</comment>
<name>A0A4Q1DCN9_9BACT</name>
<dbReference type="PANTHER" id="PTHR43453">
    <property type="entry name" value="RRNA METHYLASE-LIKE"/>
    <property type="match status" value="1"/>
</dbReference>
<keyword evidence="10" id="KW-1185">Reference proteome</keyword>
<gene>
    <name evidence="7" type="primary">trmH</name>
    <name evidence="9" type="ORF">ESB13_05750</name>
</gene>
<dbReference type="GO" id="GO:0002938">
    <property type="term" value="P:tRNA guanine ribose methylation"/>
    <property type="evidence" value="ECO:0007669"/>
    <property type="project" value="UniProtKB-UniRule"/>
</dbReference>
<comment type="catalytic activity">
    <reaction evidence="7">
        <text>guanosine(18) in tRNA + S-adenosyl-L-methionine = 2'-O-methylguanosine(18) in tRNA + S-adenosyl-L-homocysteine + H(+)</text>
        <dbReference type="Rhea" id="RHEA:20077"/>
        <dbReference type="Rhea" id="RHEA-COMP:10190"/>
        <dbReference type="Rhea" id="RHEA-COMP:10192"/>
        <dbReference type="ChEBI" id="CHEBI:15378"/>
        <dbReference type="ChEBI" id="CHEBI:57856"/>
        <dbReference type="ChEBI" id="CHEBI:59789"/>
        <dbReference type="ChEBI" id="CHEBI:74269"/>
        <dbReference type="ChEBI" id="CHEBI:74445"/>
        <dbReference type="EC" id="2.1.1.34"/>
    </reaction>
</comment>
<keyword evidence="4 7" id="KW-0949">S-adenosyl-L-methionine</keyword>
<feature type="binding site" evidence="7">
    <location>
        <position position="98"/>
    </location>
    <ligand>
        <name>S-adenosyl-L-methionine</name>
        <dbReference type="ChEBI" id="CHEBI:59789"/>
    </ligand>
</feature>
<dbReference type="GO" id="GO:0141100">
    <property type="term" value="F:tRNA (guanine(18)-2'-O)-methyltransferase activity"/>
    <property type="evidence" value="ECO:0007669"/>
    <property type="project" value="UniProtKB-UniRule"/>
</dbReference>
<reference evidence="9 10" key="1">
    <citation type="submission" date="2019-01" db="EMBL/GenBank/DDBJ databases">
        <title>Filimonas sp. strain TTM-71.</title>
        <authorList>
            <person name="Chen W.-M."/>
        </authorList>
    </citation>
    <scope>NUCLEOTIDE SEQUENCE [LARGE SCALE GENOMIC DNA]</scope>
    <source>
        <strain evidence="9 10">TTM-71</strain>
    </source>
</reference>
<evidence type="ECO:0000256" key="7">
    <source>
        <dbReference type="HAMAP-Rule" id="MF_02060"/>
    </source>
</evidence>
<evidence type="ECO:0000256" key="4">
    <source>
        <dbReference type="ARBA" id="ARBA00022691"/>
    </source>
</evidence>
<evidence type="ECO:0000256" key="3">
    <source>
        <dbReference type="ARBA" id="ARBA00022679"/>
    </source>
</evidence>
<keyword evidence="1 7" id="KW-0820">tRNA-binding</keyword>
<evidence type="ECO:0000256" key="2">
    <source>
        <dbReference type="ARBA" id="ARBA00022603"/>
    </source>
</evidence>
<evidence type="ECO:0000313" key="9">
    <source>
        <dbReference type="EMBL" id="RXK86309.1"/>
    </source>
</evidence>
<dbReference type="InterPro" id="IPR029028">
    <property type="entry name" value="Alpha/beta_knot_MTases"/>
</dbReference>
<dbReference type="SUPFAM" id="SSF75217">
    <property type="entry name" value="alpha/beta knot"/>
    <property type="match status" value="1"/>
</dbReference>
<dbReference type="EMBL" id="SDHZ01000001">
    <property type="protein sequence ID" value="RXK86309.1"/>
    <property type="molecule type" value="Genomic_DNA"/>
</dbReference>
<dbReference type="AlphaFoldDB" id="A0A4Q1DCN9"/>
<dbReference type="PANTHER" id="PTHR43453:SF1">
    <property type="entry name" value="TRNA_RRNA METHYLTRANSFERASE SPOU TYPE DOMAIN-CONTAINING PROTEIN"/>
    <property type="match status" value="1"/>
</dbReference>
<proteinExistence type="inferred from homology"/>
<evidence type="ECO:0000256" key="6">
    <source>
        <dbReference type="ARBA" id="ARBA00022884"/>
    </source>
</evidence>
<feature type="binding site" evidence="7">
    <location>
        <position position="150"/>
    </location>
    <ligand>
        <name>S-adenosyl-L-methionine</name>
        <dbReference type="ChEBI" id="CHEBI:59789"/>
    </ligand>
</feature>
<comment type="caution">
    <text evidence="9">The sequence shown here is derived from an EMBL/GenBank/DDBJ whole genome shotgun (WGS) entry which is preliminary data.</text>
</comment>
<dbReference type="HAMAP" id="MF_02060">
    <property type="entry name" value="tRNA_methyltr_TrmH"/>
    <property type="match status" value="1"/>
</dbReference>
<feature type="domain" description="tRNA/rRNA methyltransferase SpoU type" evidence="8">
    <location>
        <begin position="20"/>
        <end position="161"/>
    </location>
</feature>
<dbReference type="Gene3D" id="3.40.1280.10">
    <property type="match status" value="1"/>
</dbReference>
<dbReference type="InterPro" id="IPR001537">
    <property type="entry name" value="SpoU_MeTrfase"/>
</dbReference>
<evidence type="ECO:0000256" key="1">
    <source>
        <dbReference type="ARBA" id="ARBA00022555"/>
    </source>
</evidence>
<dbReference type="RefSeq" id="WP_129002059.1">
    <property type="nucleotide sequence ID" value="NZ_SDHZ01000001.1"/>
</dbReference>
<dbReference type="GO" id="GO:0000049">
    <property type="term" value="F:tRNA binding"/>
    <property type="evidence" value="ECO:0007669"/>
    <property type="project" value="UniProtKB-UniRule"/>
</dbReference>
<dbReference type="Proteomes" id="UP000290545">
    <property type="component" value="Unassembled WGS sequence"/>
</dbReference>
<organism evidence="9 10">
    <name type="scientific">Filimonas effusa</name>
    <dbReference type="NCBI Taxonomy" id="2508721"/>
    <lineage>
        <taxon>Bacteria</taxon>
        <taxon>Pseudomonadati</taxon>
        <taxon>Bacteroidota</taxon>
        <taxon>Chitinophagia</taxon>
        <taxon>Chitinophagales</taxon>
        <taxon>Chitinophagaceae</taxon>
        <taxon>Filimonas</taxon>
    </lineage>
</organism>
<dbReference type="Pfam" id="PF00588">
    <property type="entry name" value="SpoU_methylase"/>
    <property type="match status" value="1"/>
</dbReference>
<sequence>MTSERQEKLERVLHKRQSALTVVLENIEDPRNISAVMRSCDAVGIQDVYVINDRPVRERNWGFKSGRSAEKWVSLHYFDSVAACVQELRQHYRQILTTRLSEDAVSVYQVDFTIPTALVFGNERKGVSDEMSALADGNIIIPMAGMLQSLNISVACAVCIYEAYRQKQLAGHYDSPGLPEMRREELWKEWKAWSADENGLRTHQ</sequence>
<comment type="function">
    <text evidence="7">Catalyzes the 2'-O methylation of guanosine at position 18 in tRNA.</text>
</comment>
<keyword evidence="5 7" id="KW-0819">tRNA processing</keyword>
<dbReference type="OrthoDB" id="9794400at2"/>
<evidence type="ECO:0000259" key="8">
    <source>
        <dbReference type="Pfam" id="PF00588"/>
    </source>
</evidence>
<dbReference type="InterPro" id="IPR029026">
    <property type="entry name" value="tRNA_m1G_MTases_N"/>
</dbReference>
<keyword evidence="6 7" id="KW-0694">RNA-binding</keyword>
<feature type="binding site" evidence="7">
    <location>
        <position position="141"/>
    </location>
    <ligand>
        <name>S-adenosyl-L-methionine</name>
        <dbReference type="ChEBI" id="CHEBI:59789"/>
    </ligand>
</feature>
<keyword evidence="3 7" id="KW-0808">Transferase</keyword>
<dbReference type="CDD" id="cd18092">
    <property type="entry name" value="SpoU-like_TrmH"/>
    <property type="match status" value="1"/>
</dbReference>
<keyword evidence="2 7" id="KW-0489">Methyltransferase</keyword>
<dbReference type="InterPro" id="IPR033671">
    <property type="entry name" value="TrmH"/>
</dbReference>
<evidence type="ECO:0000313" key="10">
    <source>
        <dbReference type="Proteomes" id="UP000290545"/>
    </source>
</evidence>
<protein>
    <recommendedName>
        <fullName evidence="7">tRNA (guanosine(18)-2'-O)-methyltransferase</fullName>
        <ecNumber evidence="7">2.1.1.34</ecNumber>
    </recommendedName>
    <alternativeName>
        <fullName evidence="7">tRNA [Gm18] methyltransferase</fullName>
    </alternativeName>
</protein>
<comment type="caution">
    <text evidence="7">Lacks conserved residue(s) required for the propagation of feature annotation.</text>
</comment>
<evidence type="ECO:0000256" key="5">
    <source>
        <dbReference type="ARBA" id="ARBA00022694"/>
    </source>
</evidence>